<dbReference type="Proteomes" id="UP001210678">
    <property type="component" value="Unassembled WGS sequence"/>
</dbReference>
<gene>
    <name evidence="4" type="ORF">PGX00_04115</name>
</gene>
<sequence>MKKLQLRKASRDLVRSLGALETHYGDFSLSPVQVHILVELGQELSTISQMALKLRIDKPNASGTLTSLAKQLLIESIVNPDDERCQLYRLTQKGEQILNQIETSRNKQMQTVIDQFDEDELELIESSLSKFIKALSLSRSQSSYNIRTIKPDDNTQLASLIRDVSAEYGLTEDKGFSVADPTLDSLYQVYDTPNSHYWVIEQNGKIFGGAGIAPVTGKESICELQKMYFLPELRGKGLARTLAVKCFKEARKLGFSQMYLETTDNLSEATALYTSLGFELIEEAIGNTGHTDCEIRMLKNL</sequence>
<dbReference type="InterPro" id="IPR036390">
    <property type="entry name" value="WH_DNA-bd_sf"/>
</dbReference>
<dbReference type="Gene3D" id="1.10.10.10">
    <property type="entry name" value="Winged helix-like DNA-binding domain superfamily/Winged helix DNA-binding domain"/>
    <property type="match status" value="1"/>
</dbReference>
<dbReference type="InterPro" id="IPR016181">
    <property type="entry name" value="Acyl_CoA_acyltransferase"/>
</dbReference>
<dbReference type="EMBL" id="JAQLOI010000001">
    <property type="protein sequence ID" value="MDB1122915.1"/>
    <property type="molecule type" value="Genomic_DNA"/>
</dbReference>
<comment type="caution">
    <text evidence="4">The sequence shown here is derived from an EMBL/GenBank/DDBJ whole genome shotgun (WGS) entry which is preliminary data.</text>
</comment>
<dbReference type="Pfam" id="PF00583">
    <property type="entry name" value="Acetyltransf_1"/>
    <property type="match status" value="1"/>
</dbReference>
<dbReference type="SMART" id="SM00347">
    <property type="entry name" value="HTH_MARR"/>
    <property type="match status" value="1"/>
</dbReference>
<keyword evidence="5" id="KW-1185">Reference proteome</keyword>
<protein>
    <submittedName>
        <fullName evidence="4">Bifunctional helix-turn-helix transcriptional regulator/GNAT family N-acetyltransferase</fullName>
    </submittedName>
</protein>
<name>A0ABT4YN10_9VIBR</name>
<accession>A0ABT4YN10</accession>
<dbReference type="PANTHER" id="PTHR13947:SF37">
    <property type="entry name" value="LD18367P"/>
    <property type="match status" value="1"/>
</dbReference>
<dbReference type="InterPro" id="IPR000835">
    <property type="entry name" value="HTH_MarR-typ"/>
</dbReference>
<dbReference type="SUPFAM" id="SSF46785">
    <property type="entry name" value="Winged helix' DNA-binding domain"/>
    <property type="match status" value="1"/>
</dbReference>
<evidence type="ECO:0000256" key="1">
    <source>
        <dbReference type="ARBA" id="ARBA00022679"/>
    </source>
</evidence>
<evidence type="ECO:0000313" key="5">
    <source>
        <dbReference type="Proteomes" id="UP001210678"/>
    </source>
</evidence>
<dbReference type="InterPro" id="IPR036388">
    <property type="entry name" value="WH-like_DNA-bd_sf"/>
</dbReference>
<dbReference type="PROSITE" id="PS51186">
    <property type="entry name" value="GNAT"/>
    <property type="match status" value="1"/>
</dbReference>
<dbReference type="PANTHER" id="PTHR13947">
    <property type="entry name" value="GNAT FAMILY N-ACETYLTRANSFERASE"/>
    <property type="match status" value="1"/>
</dbReference>
<reference evidence="4 5" key="1">
    <citation type="submission" date="2023-01" db="EMBL/GenBank/DDBJ databases">
        <title>Vibrio sp. KJ40-1 sp.nov, isolated from marine algae.</title>
        <authorList>
            <person name="Butt M."/>
            <person name="Kim J.M.J."/>
            <person name="Jeon C.O.C."/>
        </authorList>
    </citation>
    <scope>NUCLEOTIDE SEQUENCE [LARGE SCALE GENOMIC DNA]</scope>
    <source>
        <strain evidence="4 5">KJ40-1</strain>
    </source>
</reference>
<dbReference type="PROSITE" id="PS50995">
    <property type="entry name" value="HTH_MARR_2"/>
    <property type="match status" value="1"/>
</dbReference>
<dbReference type="InterPro" id="IPR000182">
    <property type="entry name" value="GNAT_dom"/>
</dbReference>
<dbReference type="InterPro" id="IPR050769">
    <property type="entry name" value="NAT_camello-type"/>
</dbReference>
<dbReference type="Pfam" id="PF01047">
    <property type="entry name" value="MarR"/>
    <property type="match status" value="1"/>
</dbReference>
<dbReference type="SUPFAM" id="SSF55729">
    <property type="entry name" value="Acyl-CoA N-acyltransferases (Nat)"/>
    <property type="match status" value="1"/>
</dbReference>
<feature type="domain" description="N-acetyltransferase" evidence="3">
    <location>
        <begin position="144"/>
        <end position="301"/>
    </location>
</feature>
<keyword evidence="1" id="KW-0808">Transferase</keyword>
<dbReference type="Gene3D" id="3.40.630.30">
    <property type="match status" value="1"/>
</dbReference>
<evidence type="ECO:0000259" key="3">
    <source>
        <dbReference type="PROSITE" id="PS51186"/>
    </source>
</evidence>
<organism evidence="4 5">
    <name type="scientific">Vibrio algarum</name>
    <dbReference type="NCBI Taxonomy" id="3020714"/>
    <lineage>
        <taxon>Bacteria</taxon>
        <taxon>Pseudomonadati</taxon>
        <taxon>Pseudomonadota</taxon>
        <taxon>Gammaproteobacteria</taxon>
        <taxon>Vibrionales</taxon>
        <taxon>Vibrionaceae</taxon>
        <taxon>Vibrio</taxon>
    </lineage>
</organism>
<proteinExistence type="predicted"/>
<dbReference type="PRINTS" id="PR00598">
    <property type="entry name" value="HTHMARR"/>
</dbReference>
<dbReference type="RefSeq" id="WP_272133116.1">
    <property type="nucleotide sequence ID" value="NZ_JAQLOI010000001.1"/>
</dbReference>
<evidence type="ECO:0000259" key="2">
    <source>
        <dbReference type="PROSITE" id="PS50995"/>
    </source>
</evidence>
<evidence type="ECO:0000313" key="4">
    <source>
        <dbReference type="EMBL" id="MDB1122915.1"/>
    </source>
</evidence>
<dbReference type="CDD" id="cd04301">
    <property type="entry name" value="NAT_SF"/>
    <property type="match status" value="1"/>
</dbReference>
<feature type="domain" description="HTH marR-type" evidence="2">
    <location>
        <begin position="1"/>
        <end position="133"/>
    </location>
</feature>